<dbReference type="OrthoDB" id="419711at2759"/>
<evidence type="ECO:0000256" key="1">
    <source>
        <dbReference type="SAM" id="Phobius"/>
    </source>
</evidence>
<evidence type="ECO:0000313" key="3">
    <source>
        <dbReference type="Proteomes" id="UP000186922"/>
    </source>
</evidence>
<dbReference type="PANTHER" id="PTHR12242">
    <property type="entry name" value="OS02G0130600 PROTEIN-RELATED"/>
    <property type="match status" value="1"/>
</dbReference>
<feature type="transmembrane region" description="Helical" evidence="1">
    <location>
        <begin position="237"/>
        <end position="263"/>
    </location>
</feature>
<gene>
    <name evidence="2" type="primary">RvY_17984-1</name>
    <name evidence="2" type="synonym">RvY_17984.1</name>
    <name evidence="2" type="ORF">RvY_17984</name>
</gene>
<name>A0A1D1W462_RAMVA</name>
<dbReference type="InterPro" id="IPR049352">
    <property type="entry name" value="Rost"/>
</dbReference>
<sequence length="305" mass="35409">MAEATGKGRWGALWRNEFRSSRLGLRIHHPSLFTRPQWSAVPDMALKVWKVVLFMYFLAWLIVSVEDSLRRAQTQQQGDRWMIYLTHWTYLLFIFYLLFSALNTCFEIGRRGHEKQQYLILLKIQWVLWNIAAPCTLMVVFLYWFMLWPPDPEKDKTWYKPGDGPSAITLHVHLINGLILVLDHFLHAQPVNLLHLCHPMIYGCLYATFTGIYYAASGTTAEGDIAIYPFLNYKHKLPIAVGVTLALIFIAIPITFAVFWLIFRLRLWLWRRNDSHTKGIPDADFDSVSGTSVAGEPPKLHNVKF</sequence>
<dbReference type="EMBL" id="BDGG01000017">
    <property type="protein sequence ID" value="GAV08267.1"/>
    <property type="molecule type" value="Genomic_DNA"/>
</dbReference>
<feature type="transmembrane region" description="Helical" evidence="1">
    <location>
        <begin position="193"/>
        <end position="217"/>
    </location>
</feature>
<feature type="transmembrane region" description="Helical" evidence="1">
    <location>
        <begin position="166"/>
        <end position="186"/>
    </location>
</feature>
<evidence type="ECO:0008006" key="4">
    <source>
        <dbReference type="Google" id="ProtNLM"/>
    </source>
</evidence>
<dbReference type="STRING" id="947166.A0A1D1W462"/>
<evidence type="ECO:0000313" key="2">
    <source>
        <dbReference type="EMBL" id="GAV08267.1"/>
    </source>
</evidence>
<feature type="transmembrane region" description="Helical" evidence="1">
    <location>
        <begin position="83"/>
        <end position="106"/>
    </location>
</feature>
<keyword evidence="1" id="KW-1133">Transmembrane helix</keyword>
<feature type="transmembrane region" description="Helical" evidence="1">
    <location>
        <begin position="44"/>
        <end position="63"/>
    </location>
</feature>
<reference evidence="2 3" key="1">
    <citation type="journal article" date="2016" name="Nat. Commun.">
        <title>Extremotolerant tardigrade genome and improved radiotolerance of human cultured cells by tardigrade-unique protein.</title>
        <authorList>
            <person name="Hashimoto T."/>
            <person name="Horikawa D.D."/>
            <person name="Saito Y."/>
            <person name="Kuwahara H."/>
            <person name="Kozuka-Hata H."/>
            <person name="Shin-I T."/>
            <person name="Minakuchi Y."/>
            <person name="Ohishi K."/>
            <person name="Motoyama A."/>
            <person name="Aizu T."/>
            <person name="Enomoto A."/>
            <person name="Kondo K."/>
            <person name="Tanaka S."/>
            <person name="Hara Y."/>
            <person name="Koshikawa S."/>
            <person name="Sagara H."/>
            <person name="Miura T."/>
            <person name="Yokobori S."/>
            <person name="Miyagawa K."/>
            <person name="Suzuki Y."/>
            <person name="Kubo T."/>
            <person name="Oyama M."/>
            <person name="Kohara Y."/>
            <person name="Fujiyama A."/>
            <person name="Arakawa K."/>
            <person name="Katayama T."/>
            <person name="Toyoda A."/>
            <person name="Kunieda T."/>
        </authorList>
    </citation>
    <scope>NUCLEOTIDE SEQUENCE [LARGE SCALE GENOMIC DNA]</scope>
    <source>
        <strain evidence="2 3">YOKOZUNA-1</strain>
    </source>
</reference>
<keyword evidence="1" id="KW-0812">Transmembrane</keyword>
<dbReference type="Proteomes" id="UP000186922">
    <property type="component" value="Unassembled WGS sequence"/>
</dbReference>
<comment type="caution">
    <text evidence="2">The sequence shown here is derived from an EMBL/GenBank/DDBJ whole genome shotgun (WGS) entry which is preliminary data.</text>
</comment>
<proteinExistence type="predicted"/>
<keyword evidence="1" id="KW-0472">Membrane</keyword>
<dbReference type="Pfam" id="PF21534">
    <property type="entry name" value="Rost"/>
    <property type="match status" value="1"/>
</dbReference>
<feature type="transmembrane region" description="Helical" evidence="1">
    <location>
        <begin position="127"/>
        <end position="146"/>
    </location>
</feature>
<accession>A0A1D1W462</accession>
<protein>
    <recommendedName>
        <fullName evidence="4">Protein rolling stone</fullName>
    </recommendedName>
</protein>
<keyword evidence="3" id="KW-1185">Reference proteome</keyword>
<dbReference type="AlphaFoldDB" id="A0A1D1W462"/>
<dbReference type="PANTHER" id="PTHR12242:SF45">
    <property type="entry name" value="MARVEL DOMAIN-CONTAINING PROTEIN"/>
    <property type="match status" value="1"/>
</dbReference>
<organism evidence="2 3">
    <name type="scientific">Ramazzottius varieornatus</name>
    <name type="common">Water bear</name>
    <name type="synonym">Tardigrade</name>
    <dbReference type="NCBI Taxonomy" id="947166"/>
    <lineage>
        <taxon>Eukaryota</taxon>
        <taxon>Metazoa</taxon>
        <taxon>Ecdysozoa</taxon>
        <taxon>Tardigrada</taxon>
        <taxon>Eutardigrada</taxon>
        <taxon>Parachela</taxon>
        <taxon>Hypsibioidea</taxon>
        <taxon>Ramazzottiidae</taxon>
        <taxon>Ramazzottius</taxon>
    </lineage>
</organism>
<dbReference type="GO" id="GO:0016020">
    <property type="term" value="C:membrane"/>
    <property type="evidence" value="ECO:0007669"/>
    <property type="project" value="TreeGrafter"/>
</dbReference>